<reference evidence="5" key="2">
    <citation type="journal article" date="2019" name="IMA Fungus">
        <title>Genome sequencing and comparison of five Tilletia species to identify candidate genes for the detection of regulated species infecting wheat.</title>
        <authorList>
            <person name="Nguyen H.D.T."/>
            <person name="Sultana T."/>
            <person name="Kesanakurti P."/>
            <person name="Hambleton S."/>
        </authorList>
    </citation>
    <scope>NUCLEOTIDE SEQUENCE</scope>
    <source>
        <strain evidence="5">DAOMC 238032</strain>
    </source>
</reference>
<accession>A0A177UIZ9</accession>
<evidence type="ECO:0000256" key="1">
    <source>
        <dbReference type="ARBA" id="ARBA00022801"/>
    </source>
</evidence>
<dbReference type="EMBL" id="LWDD02000202">
    <property type="protein sequence ID" value="KAE8262778.1"/>
    <property type="molecule type" value="Genomic_DNA"/>
</dbReference>
<dbReference type="PANTHER" id="PTHR22946:SF9">
    <property type="entry name" value="POLYKETIDE TRANSFERASE AF380"/>
    <property type="match status" value="1"/>
</dbReference>
<name>A0A177UIZ9_9BASI</name>
<protein>
    <recommendedName>
        <fullName evidence="3">AB hydrolase-1 domain-containing protein</fullName>
    </recommendedName>
</protein>
<evidence type="ECO:0000313" key="6">
    <source>
        <dbReference type="Proteomes" id="UP000077671"/>
    </source>
</evidence>
<dbReference type="EMBL" id="CAJHJG010006605">
    <property type="protein sequence ID" value="CAD6958361.1"/>
    <property type="molecule type" value="Genomic_DNA"/>
</dbReference>
<dbReference type="AlphaFoldDB" id="A0A177UIZ9"/>
<evidence type="ECO:0000313" key="4">
    <source>
        <dbReference type="EMBL" id="CAD6958361.1"/>
    </source>
</evidence>
<dbReference type="Pfam" id="PF00561">
    <property type="entry name" value="Abhydrolase_1"/>
    <property type="match status" value="1"/>
</dbReference>
<reference evidence="5" key="1">
    <citation type="submission" date="2016-04" db="EMBL/GenBank/DDBJ databases">
        <authorList>
            <person name="Nguyen H.D."/>
            <person name="Kesanakurti P."/>
            <person name="Cullis J."/>
            <person name="Levesque C.A."/>
            <person name="Hambleton S."/>
        </authorList>
    </citation>
    <scope>NUCLEOTIDE SEQUENCE</scope>
    <source>
        <strain evidence="5">DAOMC 238032</strain>
    </source>
</reference>
<gene>
    <name evidence="5" type="ORF">A4X03_0g2184</name>
    <name evidence="4" type="ORF">JKIAZH3_G4261</name>
</gene>
<evidence type="ECO:0000313" key="5">
    <source>
        <dbReference type="EMBL" id="KAE8262778.1"/>
    </source>
</evidence>
<comment type="similarity">
    <text evidence="2">Belongs to the AB hydrolase superfamily. FUS2 hydrolase family.</text>
</comment>
<comment type="caution">
    <text evidence="5">The sequence shown here is derived from an EMBL/GenBank/DDBJ whole genome shotgun (WGS) entry which is preliminary data.</text>
</comment>
<organism evidence="5 6">
    <name type="scientific">Tilletia caries</name>
    <name type="common">wheat bunt fungus</name>
    <dbReference type="NCBI Taxonomy" id="13290"/>
    <lineage>
        <taxon>Eukaryota</taxon>
        <taxon>Fungi</taxon>
        <taxon>Dikarya</taxon>
        <taxon>Basidiomycota</taxon>
        <taxon>Ustilaginomycotina</taxon>
        <taxon>Exobasidiomycetes</taxon>
        <taxon>Tilletiales</taxon>
        <taxon>Tilletiaceae</taxon>
        <taxon>Tilletia</taxon>
    </lineage>
</organism>
<sequence>MAVSRTSATSNLPAREDVTFPSGSETIAAWLYPRPGNVASEGEKTPAIVLAHGLGGIKEMRLDAYAEVFQKAGYTVVVFDYRYFGDSTGLPRQLLSISCQLADWAAAIKYTRSLPSVNPAKVALFGSSFGGGHALSMAVRDPKLACVIAQCPFTSGFASSGTVGLLTLPFLAIRAVLDQLLGLFTRRTIQVKLAGKPGEVALMNSHDSQSGVDSLRHPKTVNWVAARIALWLPLYFPGWAARKARIPAFVAICGKDSVAPPGPTLRYAKKIPKGEWKVYDDLGHFTIYNGEPFERVTKDYVAFLQKHVPVPSK</sequence>
<dbReference type="Gene3D" id="3.40.50.1820">
    <property type="entry name" value="alpha/beta hydrolase"/>
    <property type="match status" value="1"/>
</dbReference>
<feature type="domain" description="AB hydrolase-1" evidence="3">
    <location>
        <begin position="46"/>
        <end position="289"/>
    </location>
</feature>
<reference evidence="4" key="3">
    <citation type="submission" date="2020-10" db="EMBL/GenBank/DDBJ databases">
        <authorList>
            <person name="Sedaghatjoo S."/>
        </authorList>
    </citation>
    <scope>NUCLEOTIDE SEQUENCE</scope>
    <source>
        <strain evidence="4">AZH3</strain>
    </source>
</reference>
<dbReference type="InterPro" id="IPR000073">
    <property type="entry name" value="AB_hydrolase_1"/>
</dbReference>
<keyword evidence="1" id="KW-0378">Hydrolase</keyword>
<dbReference type="InterPro" id="IPR050261">
    <property type="entry name" value="FrsA_esterase"/>
</dbReference>
<keyword evidence="7" id="KW-1185">Reference proteome</keyword>
<dbReference type="GO" id="GO:0016788">
    <property type="term" value="F:hydrolase activity, acting on ester bonds"/>
    <property type="evidence" value="ECO:0007669"/>
    <property type="project" value="UniProtKB-ARBA"/>
</dbReference>
<dbReference type="Proteomes" id="UP000077671">
    <property type="component" value="Unassembled WGS sequence"/>
</dbReference>
<evidence type="ECO:0000313" key="7">
    <source>
        <dbReference type="Proteomes" id="UP000836402"/>
    </source>
</evidence>
<dbReference type="InterPro" id="IPR029058">
    <property type="entry name" value="AB_hydrolase_fold"/>
</dbReference>
<dbReference type="Proteomes" id="UP000836402">
    <property type="component" value="Unassembled WGS sequence"/>
</dbReference>
<evidence type="ECO:0000259" key="3">
    <source>
        <dbReference type="Pfam" id="PF00561"/>
    </source>
</evidence>
<proteinExistence type="inferred from homology"/>
<dbReference type="PANTHER" id="PTHR22946">
    <property type="entry name" value="DIENELACTONE HYDROLASE DOMAIN-CONTAINING PROTEIN-RELATED"/>
    <property type="match status" value="1"/>
</dbReference>
<dbReference type="SUPFAM" id="SSF53474">
    <property type="entry name" value="alpha/beta-Hydrolases"/>
    <property type="match status" value="1"/>
</dbReference>
<evidence type="ECO:0000256" key="2">
    <source>
        <dbReference type="ARBA" id="ARBA00038115"/>
    </source>
</evidence>